<gene>
    <name evidence="1" type="ORF">C1H71_20160</name>
</gene>
<organism evidence="1 2">
    <name type="scientific">Iodobacter fluviatilis</name>
    <dbReference type="NCBI Taxonomy" id="537"/>
    <lineage>
        <taxon>Bacteria</taxon>
        <taxon>Pseudomonadati</taxon>
        <taxon>Pseudomonadota</taxon>
        <taxon>Betaproteobacteria</taxon>
        <taxon>Neisseriales</taxon>
        <taxon>Chitinibacteraceae</taxon>
        <taxon>Iodobacter</taxon>
    </lineage>
</organism>
<proteinExistence type="predicted"/>
<keyword evidence="1" id="KW-0614">Plasmid</keyword>
<dbReference type="GeneID" id="39458543"/>
<dbReference type="RefSeq" id="WP_130108335.1">
    <property type="nucleotide sequence ID" value="NZ_CP025782.1"/>
</dbReference>
<protein>
    <submittedName>
        <fullName evidence="1">Uncharacterized protein</fullName>
    </submittedName>
</protein>
<evidence type="ECO:0000313" key="2">
    <source>
        <dbReference type="Proteomes" id="UP000515917"/>
    </source>
</evidence>
<dbReference type="EMBL" id="CP025782">
    <property type="protein sequence ID" value="QBC45859.1"/>
    <property type="molecule type" value="Genomic_DNA"/>
</dbReference>
<evidence type="ECO:0000313" key="1">
    <source>
        <dbReference type="EMBL" id="QBC45859.1"/>
    </source>
</evidence>
<dbReference type="Proteomes" id="UP000515917">
    <property type="component" value="Plasmid pl2"/>
</dbReference>
<dbReference type="AlphaFoldDB" id="A0A7G3GFA2"/>
<dbReference type="KEGG" id="ifl:C1H71_20160"/>
<accession>A0A7G3GFA2</accession>
<keyword evidence="2" id="KW-1185">Reference proteome</keyword>
<name>A0A7G3GFA2_9NEIS</name>
<geneLocation type="plasmid" evidence="1 2">
    <name>pl2</name>
</geneLocation>
<reference evidence="1 2" key="1">
    <citation type="submission" date="2018-01" db="EMBL/GenBank/DDBJ databases">
        <title>Genome sequence of Iodobacter sp. strain PCH194 isolated from Indian Trans-Himalaya.</title>
        <authorList>
            <person name="Kumar V."/>
            <person name="Thakur V."/>
            <person name="Kumar S."/>
            <person name="Singh D."/>
        </authorList>
    </citation>
    <scope>NUCLEOTIDE SEQUENCE [LARGE SCALE GENOMIC DNA]</scope>
    <source>
        <strain evidence="1 2">PCH194</strain>
        <plasmid evidence="1 2">pl2</plasmid>
    </source>
</reference>
<sequence length="100" mass="11004">MGTKGSATTNHTQPISARVDAKIYKKYFDLCDGRDCTVSELVASLLEKAIVEGIAESQVHEVEKSNAIERSKFSKIEMQRKLDAAKKQVSLFEAALANKS</sequence>